<organism evidence="1 2">
    <name type="scientific">Candidatus Curtissbacteria bacterium RIFCSPHIGHO2_01_FULL_40_12</name>
    <dbReference type="NCBI Taxonomy" id="1797710"/>
    <lineage>
        <taxon>Bacteria</taxon>
        <taxon>Candidatus Curtissiibacteriota</taxon>
    </lineage>
</organism>
<dbReference type="Proteomes" id="UP000178577">
    <property type="component" value="Unassembled WGS sequence"/>
</dbReference>
<name>A0A1F5G7B1_9BACT</name>
<gene>
    <name evidence="1" type="ORF">A2693_03455</name>
</gene>
<dbReference type="EMBL" id="MFAY01000054">
    <property type="protein sequence ID" value="OGD87756.1"/>
    <property type="molecule type" value="Genomic_DNA"/>
</dbReference>
<protein>
    <recommendedName>
        <fullName evidence="3">MmyB-like transcription regulator ligand binding domain-containing protein</fullName>
    </recommendedName>
</protein>
<sequence length="218" mass="25516">MLGWEPWHLSDIEREKVKPTRRELGQLFGVLQLADKDTAQGCFLAGIPPTEAERDEWTQQTEGFCADIDRPVIFRDFTGMLLNANSGARAIFPFASDIRRKRHQWLEVLFDRTLREIPGWDEQLQNHLTYFVADTPFDIRDDWYREVLIEMYKSPDFASFWTNALKEAEFNKQVLHGLRDVTMPAVVEGKIQLTPFTRISRQAYDPRFRADFYLPKAA</sequence>
<dbReference type="AlphaFoldDB" id="A0A1F5G7B1"/>
<evidence type="ECO:0000313" key="1">
    <source>
        <dbReference type="EMBL" id="OGD87756.1"/>
    </source>
</evidence>
<evidence type="ECO:0008006" key="3">
    <source>
        <dbReference type="Google" id="ProtNLM"/>
    </source>
</evidence>
<evidence type="ECO:0000313" key="2">
    <source>
        <dbReference type="Proteomes" id="UP000178577"/>
    </source>
</evidence>
<comment type="caution">
    <text evidence="1">The sequence shown here is derived from an EMBL/GenBank/DDBJ whole genome shotgun (WGS) entry which is preliminary data.</text>
</comment>
<dbReference type="Gene3D" id="3.30.450.180">
    <property type="match status" value="1"/>
</dbReference>
<reference evidence="1 2" key="1">
    <citation type="journal article" date="2016" name="Nat. Commun.">
        <title>Thousands of microbial genomes shed light on interconnected biogeochemical processes in an aquifer system.</title>
        <authorList>
            <person name="Anantharaman K."/>
            <person name="Brown C.T."/>
            <person name="Hug L.A."/>
            <person name="Sharon I."/>
            <person name="Castelle C.J."/>
            <person name="Probst A.J."/>
            <person name="Thomas B.C."/>
            <person name="Singh A."/>
            <person name="Wilkins M.J."/>
            <person name="Karaoz U."/>
            <person name="Brodie E.L."/>
            <person name="Williams K.H."/>
            <person name="Hubbard S.S."/>
            <person name="Banfield J.F."/>
        </authorList>
    </citation>
    <scope>NUCLEOTIDE SEQUENCE [LARGE SCALE GENOMIC DNA]</scope>
</reference>
<proteinExistence type="predicted"/>
<accession>A0A1F5G7B1</accession>